<keyword evidence="1" id="KW-1133">Transmembrane helix</keyword>
<organism evidence="2 3">
    <name type="scientific">Salibaculum griseiflavum</name>
    <dbReference type="NCBI Taxonomy" id="1914409"/>
    <lineage>
        <taxon>Bacteria</taxon>
        <taxon>Pseudomonadati</taxon>
        <taxon>Pseudomonadota</taxon>
        <taxon>Alphaproteobacteria</taxon>
        <taxon>Rhodobacterales</taxon>
        <taxon>Roseobacteraceae</taxon>
        <taxon>Salibaculum</taxon>
    </lineage>
</organism>
<dbReference type="RefSeq" id="WP_146193260.1">
    <property type="nucleotide sequence ID" value="NZ_QETF01000010.1"/>
</dbReference>
<gene>
    <name evidence="2" type="ORF">DFK10_10520</name>
</gene>
<dbReference type="AlphaFoldDB" id="A0A2V1P2J6"/>
<accession>A0A2V1P2J6</accession>
<protein>
    <submittedName>
        <fullName evidence="2">Uncharacterized protein</fullName>
    </submittedName>
</protein>
<reference evidence="3" key="1">
    <citation type="submission" date="2018-05" db="EMBL/GenBank/DDBJ databases">
        <authorList>
            <person name="Du Z."/>
            <person name="Wang X."/>
        </authorList>
    </citation>
    <scope>NUCLEOTIDE SEQUENCE [LARGE SCALE GENOMIC DNA]</scope>
    <source>
        <strain evidence="3">WDS4C29</strain>
    </source>
</reference>
<comment type="caution">
    <text evidence="2">The sequence shown here is derived from an EMBL/GenBank/DDBJ whole genome shotgun (WGS) entry which is preliminary data.</text>
</comment>
<evidence type="ECO:0000313" key="3">
    <source>
        <dbReference type="Proteomes" id="UP000245293"/>
    </source>
</evidence>
<dbReference type="EMBL" id="QETF01000010">
    <property type="protein sequence ID" value="PWG16741.1"/>
    <property type="molecule type" value="Genomic_DNA"/>
</dbReference>
<keyword evidence="1" id="KW-0472">Membrane</keyword>
<evidence type="ECO:0000313" key="2">
    <source>
        <dbReference type="EMBL" id="PWG16741.1"/>
    </source>
</evidence>
<keyword evidence="3" id="KW-1185">Reference proteome</keyword>
<feature type="transmembrane region" description="Helical" evidence="1">
    <location>
        <begin position="26"/>
        <end position="56"/>
    </location>
</feature>
<dbReference type="Proteomes" id="UP000245293">
    <property type="component" value="Unassembled WGS sequence"/>
</dbReference>
<name>A0A2V1P2J6_9RHOB</name>
<sequence length="127" mass="13814">MQSKLESFFLGKVQALKDSIQNRDRAVFIAALLSFTPIFPACMIGAVISIVNLYLVKIGTLKRSELRLSLFSLAAGMVYTIIWVVILSSLSATFGAFFSGLLDIITAPVDLFFSPPGSNGKLDEYSV</sequence>
<keyword evidence="1" id="KW-0812">Transmembrane</keyword>
<proteinExistence type="predicted"/>
<evidence type="ECO:0000256" key="1">
    <source>
        <dbReference type="SAM" id="Phobius"/>
    </source>
</evidence>
<feature type="transmembrane region" description="Helical" evidence="1">
    <location>
        <begin position="68"/>
        <end position="86"/>
    </location>
</feature>